<gene>
    <name evidence="2" type="ORF">VVR66_11485</name>
</gene>
<sequence length="431" mass="45275">MAHRKARDWAVTLGISTTIALTGCGTSTPASTASETQHTTAQDASATASQATSSPAQSENTQAASRGAKQTTGALTETYTSPDGSYSAKYPSSWQATTDKGYLELTSPDGSVTGHVSATGTYGPGEEWFTDRHLDHMTSYPAERLTELLGTTVGLYSGFKAGDSPEQDFVAHGLSQVNASGMVSLGKTDSKEELWASFEQTGVNTTGKALTDAEAAKAAEKAVKSENGVTTQAILKSVEITPEASPEPPAQGEAEALTETYTAPDGRYSLKYPASWTAKTDKGYLELTSPSGEFTGRVATTDVRPATEEWFTTTRTMGDGGVESPITEQLGSQVSTYSAYVHSPESADKDLALYGLTQVNSSGMVSLLDGSGTGELWVEFTATPPTVTNQALSHEEAKEILNKVDTTFQDVPTVKAILQSIRLVDAAVSVG</sequence>
<evidence type="ECO:0008006" key="4">
    <source>
        <dbReference type="Google" id="ProtNLM"/>
    </source>
</evidence>
<feature type="region of interest" description="Disordered" evidence="1">
    <location>
        <begin position="24"/>
        <end position="91"/>
    </location>
</feature>
<dbReference type="RefSeq" id="WP_368629724.1">
    <property type="nucleotide sequence ID" value="NZ_JAYWLU010000012.1"/>
</dbReference>
<evidence type="ECO:0000313" key="3">
    <source>
        <dbReference type="Proteomes" id="UP001558481"/>
    </source>
</evidence>
<feature type="compositionally biased region" description="Polar residues" evidence="1">
    <location>
        <begin position="59"/>
        <end position="91"/>
    </location>
</feature>
<evidence type="ECO:0000256" key="1">
    <source>
        <dbReference type="SAM" id="MobiDB-lite"/>
    </source>
</evidence>
<dbReference type="Proteomes" id="UP001558481">
    <property type="component" value="Unassembled WGS sequence"/>
</dbReference>
<name>A0ABV3V5Y5_9MICC</name>
<dbReference type="PROSITE" id="PS51257">
    <property type="entry name" value="PROKAR_LIPOPROTEIN"/>
    <property type="match status" value="1"/>
</dbReference>
<proteinExistence type="predicted"/>
<accession>A0ABV3V5Y5</accession>
<feature type="compositionally biased region" description="Low complexity" evidence="1">
    <location>
        <begin position="36"/>
        <end position="58"/>
    </location>
</feature>
<evidence type="ECO:0000313" key="2">
    <source>
        <dbReference type="EMBL" id="MEX3595336.1"/>
    </source>
</evidence>
<reference evidence="2 3" key="1">
    <citation type="journal article" date="2024" name="Fungal Genet. Biol.">
        <title>The porcine skin microbiome exhibits broad fungal antagonism.</title>
        <authorList>
            <person name="De La Cruz K.F."/>
            <person name="Townsend E.C."/>
            <person name="Alex Cheong J.Z."/>
            <person name="Salamzade R."/>
            <person name="Liu A."/>
            <person name="Sandstrom S."/>
            <person name="Davila E."/>
            <person name="Huang L."/>
            <person name="Xu K.H."/>
            <person name="Wu S.Y."/>
            <person name="Meudt J.J."/>
            <person name="Shanmuganayagam D."/>
            <person name="Gibson A.L.F."/>
            <person name="Kalan L.R."/>
        </authorList>
    </citation>
    <scope>NUCLEOTIDE SEQUENCE [LARGE SCALE GENOMIC DNA]</scope>
    <source>
        <strain evidence="2 3">LK2625</strain>
    </source>
</reference>
<protein>
    <recommendedName>
        <fullName evidence="4">Lipoprotein</fullName>
    </recommendedName>
</protein>
<comment type="caution">
    <text evidence="2">The sequence shown here is derived from an EMBL/GenBank/DDBJ whole genome shotgun (WGS) entry which is preliminary data.</text>
</comment>
<dbReference type="EMBL" id="JAYWLU010000012">
    <property type="protein sequence ID" value="MEX3595336.1"/>
    <property type="molecule type" value="Genomic_DNA"/>
</dbReference>
<organism evidence="2 3">
    <name type="scientific">Kocuria carniphila</name>
    <dbReference type="NCBI Taxonomy" id="262208"/>
    <lineage>
        <taxon>Bacteria</taxon>
        <taxon>Bacillati</taxon>
        <taxon>Actinomycetota</taxon>
        <taxon>Actinomycetes</taxon>
        <taxon>Micrococcales</taxon>
        <taxon>Micrococcaceae</taxon>
        <taxon>Kocuria</taxon>
    </lineage>
</organism>
<feature type="compositionally biased region" description="Polar residues" evidence="1">
    <location>
        <begin position="24"/>
        <end position="35"/>
    </location>
</feature>
<keyword evidence="3" id="KW-1185">Reference proteome</keyword>